<dbReference type="Proteomes" id="UP000663882">
    <property type="component" value="Unassembled WGS sequence"/>
</dbReference>
<keyword evidence="1" id="KW-0812">Transmembrane</keyword>
<evidence type="ECO:0000313" key="2">
    <source>
        <dbReference type="EMBL" id="CAF1048313.1"/>
    </source>
</evidence>
<dbReference type="AlphaFoldDB" id="A0A814K6G4"/>
<keyword evidence="1" id="KW-1133">Transmembrane helix</keyword>
<keyword evidence="1" id="KW-0472">Membrane</keyword>
<feature type="transmembrane region" description="Helical" evidence="1">
    <location>
        <begin position="37"/>
        <end position="55"/>
    </location>
</feature>
<accession>A0A814K6G4</accession>
<evidence type="ECO:0000256" key="1">
    <source>
        <dbReference type="SAM" id="Phobius"/>
    </source>
</evidence>
<reference evidence="2" key="1">
    <citation type="submission" date="2021-02" db="EMBL/GenBank/DDBJ databases">
        <authorList>
            <person name="Nowell W R."/>
        </authorList>
    </citation>
    <scope>NUCLEOTIDE SEQUENCE</scope>
</reference>
<comment type="caution">
    <text evidence="2">The sequence shown here is derived from an EMBL/GenBank/DDBJ whole genome shotgun (WGS) entry which is preliminary data.</text>
</comment>
<protein>
    <submittedName>
        <fullName evidence="2">Uncharacterized protein</fullName>
    </submittedName>
</protein>
<name>A0A814K6G4_9BILA</name>
<dbReference type="OrthoDB" id="10049473at2759"/>
<evidence type="ECO:0000313" key="3">
    <source>
        <dbReference type="Proteomes" id="UP000663882"/>
    </source>
</evidence>
<organism evidence="2 3">
    <name type="scientific">Rotaria sordida</name>
    <dbReference type="NCBI Taxonomy" id="392033"/>
    <lineage>
        <taxon>Eukaryota</taxon>
        <taxon>Metazoa</taxon>
        <taxon>Spiralia</taxon>
        <taxon>Gnathifera</taxon>
        <taxon>Rotifera</taxon>
        <taxon>Eurotatoria</taxon>
        <taxon>Bdelloidea</taxon>
        <taxon>Philodinida</taxon>
        <taxon>Philodinidae</taxon>
        <taxon>Rotaria</taxon>
    </lineage>
</organism>
<sequence>MIIVDFNSSFQSIPYRCSMFRWITCTCQRPFHYRRSIIYPLITFMITTGLLYGLVEHYTFTTHFISSSFYSNSTSFNLQCKLRNETIRAINLASNDYCKNLLKNISCKIDSISNFFPKSLPRFCPIQKGNFGDVIGCALNDENSTHHINKSQIFDSDIMCIDYCLKHSVSFAGKV</sequence>
<dbReference type="EMBL" id="CAJNOO010000855">
    <property type="protein sequence ID" value="CAF1048313.1"/>
    <property type="molecule type" value="Genomic_DNA"/>
</dbReference>
<gene>
    <name evidence="2" type="ORF">RFH988_LOCUS16592</name>
</gene>
<proteinExistence type="predicted"/>